<dbReference type="InterPro" id="IPR033471">
    <property type="entry name" value="DIRP"/>
</dbReference>
<evidence type="ECO:0000313" key="8">
    <source>
        <dbReference type="EMBL" id="RLN74751.1"/>
    </source>
</evidence>
<dbReference type="GO" id="GO:0051726">
    <property type="term" value="P:regulation of cell cycle"/>
    <property type="evidence" value="ECO:0007669"/>
    <property type="project" value="TreeGrafter"/>
</dbReference>
<dbReference type="InterPro" id="IPR009057">
    <property type="entry name" value="Homeodomain-like_sf"/>
</dbReference>
<dbReference type="GO" id="GO:0006357">
    <property type="term" value="P:regulation of transcription by RNA polymerase II"/>
    <property type="evidence" value="ECO:0007669"/>
    <property type="project" value="TreeGrafter"/>
</dbReference>
<evidence type="ECO:0000313" key="7">
    <source>
        <dbReference type="EMBL" id="RLN31390.1"/>
    </source>
</evidence>
<keyword evidence="9" id="KW-1185">Reference proteome</keyword>
<evidence type="ECO:0000313" key="5">
    <source>
        <dbReference type="EMBL" id="KAG2524828.1"/>
    </source>
</evidence>
<dbReference type="EMBL" id="JPWU03000098">
    <property type="protein sequence ID" value="KAG2526570.1"/>
    <property type="molecule type" value="Genomic_DNA"/>
</dbReference>
<gene>
    <name evidence="7" type="ORF">BBI17_008799</name>
    <name evidence="8" type="ORF">BBO99_00008762</name>
    <name evidence="5" type="ORF">JM16_004785</name>
    <name evidence="6" type="ORF">JM18_004337</name>
</gene>
<dbReference type="SUPFAM" id="SSF46689">
    <property type="entry name" value="Homeodomain-like"/>
    <property type="match status" value="1"/>
</dbReference>
<feature type="region of interest" description="Disordered" evidence="3">
    <location>
        <begin position="81"/>
        <end position="125"/>
    </location>
</feature>
<evidence type="ECO:0000256" key="1">
    <source>
        <dbReference type="ARBA" id="ARBA00004123"/>
    </source>
</evidence>
<feature type="domain" description="DIRP" evidence="4">
    <location>
        <begin position="209"/>
        <end position="299"/>
    </location>
</feature>
<dbReference type="InterPro" id="IPR010561">
    <property type="entry name" value="LIN-9/ALY1"/>
</dbReference>
<dbReference type="GO" id="GO:0006351">
    <property type="term" value="P:DNA-templated transcription"/>
    <property type="evidence" value="ECO:0007669"/>
    <property type="project" value="InterPro"/>
</dbReference>
<dbReference type="EMBL" id="MAYM02000987">
    <property type="protein sequence ID" value="RLN31390.1"/>
    <property type="molecule type" value="Genomic_DNA"/>
</dbReference>
<organism evidence="7 10">
    <name type="scientific">Phytophthora kernoviae</name>
    <dbReference type="NCBI Taxonomy" id="325452"/>
    <lineage>
        <taxon>Eukaryota</taxon>
        <taxon>Sar</taxon>
        <taxon>Stramenopiles</taxon>
        <taxon>Oomycota</taxon>
        <taxon>Peronosporomycetes</taxon>
        <taxon>Peronosporales</taxon>
        <taxon>Peronosporaceae</taxon>
        <taxon>Phytophthora</taxon>
    </lineage>
</organism>
<reference evidence="9 10" key="2">
    <citation type="submission" date="2018-07" db="EMBL/GenBank/DDBJ databases">
        <title>Genome sequencing of oomycete isolates from Chile give support for New Zealand origin for Phytophthora kernoviae and make available the first Nothophytophthora sp. genome.</title>
        <authorList>
            <person name="Studholme D.J."/>
            <person name="Sanfuentes E."/>
            <person name="Panda P."/>
            <person name="Hill R."/>
            <person name="Sambles C."/>
            <person name="Grant M."/>
            <person name="Williams N.M."/>
            <person name="Mcdougal R.L."/>
        </authorList>
    </citation>
    <scope>NUCLEOTIDE SEQUENCE [LARGE SCALE GENOMIC DNA]</scope>
    <source>
        <strain evidence="7">Chile2</strain>
        <strain evidence="8">Chile4</strain>
    </source>
</reference>
<dbReference type="GO" id="GO:0003677">
    <property type="term" value="F:DNA binding"/>
    <property type="evidence" value="ECO:0007669"/>
    <property type="project" value="TreeGrafter"/>
</dbReference>
<comment type="caution">
    <text evidence="7">The sequence shown here is derived from an EMBL/GenBank/DDBJ whole genome shotgun (WGS) entry which is preliminary data.</text>
</comment>
<dbReference type="AlphaFoldDB" id="A0A3R7GQM0"/>
<evidence type="ECO:0000259" key="4">
    <source>
        <dbReference type="SMART" id="SM01135"/>
    </source>
</evidence>
<evidence type="ECO:0000313" key="9">
    <source>
        <dbReference type="Proteomes" id="UP000285624"/>
    </source>
</evidence>
<keyword evidence="2" id="KW-0539">Nucleus</keyword>
<dbReference type="GO" id="GO:0017053">
    <property type="term" value="C:transcription repressor complex"/>
    <property type="evidence" value="ECO:0007669"/>
    <property type="project" value="InterPro"/>
</dbReference>
<protein>
    <recommendedName>
        <fullName evidence="4">DIRP domain-containing protein</fullName>
    </recommendedName>
</protein>
<dbReference type="STRING" id="325452.A0A3R7GQM0"/>
<dbReference type="Proteomes" id="UP000792063">
    <property type="component" value="Unassembled WGS sequence"/>
</dbReference>
<evidence type="ECO:0000256" key="3">
    <source>
        <dbReference type="SAM" id="MobiDB-lite"/>
    </source>
</evidence>
<accession>A0A3R7GQM0</accession>
<evidence type="ECO:0000256" key="2">
    <source>
        <dbReference type="ARBA" id="ARBA00023242"/>
    </source>
</evidence>
<reference evidence="5" key="1">
    <citation type="journal article" date="2015" name="Genom Data">
        <title>Genome sequences of six Phytophthora species associated with forests in New Zealand.</title>
        <authorList>
            <person name="Studholme D.J."/>
            <person name="McDougal R.L."/>
            <person name="Sambles C."/>
            <person name="Hansen E."/>
            <person name="Hardy G."/>
            <person name="Grant M."/>
            <person name="Ganley R.J."/>
            <person name="Williams N.M."/>
        </authorList>
    </citation>
    <scope>NUCLEOTIDE SEQUENCE</scope>
    <source>
        <strain evidence="5">NZFS 2646</strain>
        <strain evidence="6">NZFS 3630</strain>
    </source>
</reference>
<dbReference type="Pfam" id="PF06584">
    <property type="entry name" value="DIRP"/>
    <property type="match status" value="1"/>
</dbReference>
<feature type="compositionally biased region" description="Basic and acidic residues" evidence="3">
    <location>
        <begin position="87"/>
        <end position="98"/>
    </location>
</feature>
<evidence type="ECO:0000313" key="10">
    <source>
        <dbReference type="Proteomes" id="UP000285883"/>
    </source>
</evidence>
<name>A0A3R7GQM0_9STRA</name>
<evidence type="ECO:0000313" key="6">
    <source>
        <dbReference type="EMBL" id="KAG2526570.1"/>
    </source>
</evidence>
<dbReference type="EMBL" id="JPWV03000105">
    <property type="protein sequence ID" value="KAG2524828.1"/>
    <property type="molecule type" value="Genomic_DNA"/>
</dbReference>
<dbReference type="Proteomes" id="UP000785171">
    <property type="component" value="Unassembled WGS sequence"/>
</dbReference>
<dbReference type="Proteomes" id="UP000285883">
    <property type="component" value="Unassembled WGS sequence"/>
</dbReference>
<dbReference type="EMBL" id="MBDN02000512">
    <property type="protein sequence ID" value="RLN74751.1"/>
    <property type="molecule type" value="Genomic_DNA"/>
</dbReference>
<sequence length="449" mass="50878">MMLESERVLGPRWSLKELRTFYILLKAHGRQWEKLEERLPRRSGAMVRALFEMHRGYLSLPEASVEGFCAIMMDHYESVDDIPQQKYKQEEDNKRPSGQDDMDMSEDVKTENGQEGAPAQRSRKKRRLEKLLDYDQLATLRIRSEGDMQLRRADSGEQNEVLGTLKRLGKKSEAPLKARAWLPRGEESDETGLSKVKGARFDLPWTHWFYSYVDVDFFRHNEFMECLTRMGLGKITAAARPIWSSVRTSMGHPRRLSPLFFAQEKTKLETYRAVKRRFDPSHLPDGTWPYQCPASLHPGAAVIEDVTWSDEATLPTDTLSAEQMRWAIDFLSSSQKKAASVVAKSALQVVNDGIAPPTQGASVSEGRRRVLPDTMQLIAKCVTLMSVLHRQGAAAPEVPPVITQKLVERVLELLKPSHEMNMDLYAELRAAAEGVQVQVVTQPSANAND</sequence>
<dbReference type="PANTHER" id="PTHR21689">
    <property type="entry name" value="LIN-9"/>
    <property type="match status" value="1"/>
</dbReference>
<proteinExistence type="predicted"/>
<dbReference type="PANTHER" id="PTHR21689:SF2">
    <property type="entry name" value="PROTEIN LIN-9 HOMOLOG"/>
    <property type="match status" value="1"/>
</dbReference>
<dbReference type="Proteomes" id="UP000285624">
    <property type="component" value="Unassembled WGS sequence"/>
</dbReference>
<dbReference type="GO" id="GO:0005654">
    <property type="term" value="C:nucleoplasm"/>
    <property type="evidence" value="ECO:0007669"/>
    <property type="project" value="TreeGrafter"/>
</dbReference>
<dbReference type="SMART" id="SM01135">
    <property type="entry name" value="DIRP"/>
    <property type="match status" value="1"/>
</dbReference>
<comment type="subcellular location">
    <subcellularLocation>
        <location evidence="1">Nucleus</location>
    </subcellularLocation>
</comment>
<reference evidence="5" key="3">
    <citation type="submission" date="2020-06" db="EMBL/GenBank/DDBJ databases">
        <authorList>
            <person name="Studholme D.J."/>
        </authorList>
    </citation>
    <scope>NUCLEOTIDE SEQUENCE</scope>
    <source>
        <strain evidence="5">NZFS 2646</strain>
        <strain evidence="6">NZFS 3630</strain>
    </source>
</reference>